<dbReference type="EMBL" id="BLTE01000016">
    <property type="protein sequence ID" value="GFK95306.1"/>
    <property type="molecule type" value="Genomic_DNA"/>
</dbReference>
<reference evidence="4 5" key="2">
    <citation type="submission" date="2020-05" db="EMBL/GenBank/DDBJ databases">
        <title>Draft genome sequence of Desulfovibrio sp. strainFSS-1.</title>
        <authorList>
            <person name="Shimoshige H."/>
            <person name="Kobayashi H."/>
            <person name="Maekawa T."/>
        </authorList>
    </citation>
    <scope>NUCLEOTIDE SEQUENCE [LARGE SCALE GENOMIC DNA]</scope>
    <source>
        <strain evidence="4 5">SIID29052-01</strain>
    </source>
</reference>
<dbReference type="PANTHER" id="PTHR43877">
    <property type="entry name" value="AMINOALKYLPHOSPHONATE N-ACETYLTRANSFERASE-RELATED-RELATED"/>
    <property type="match status" value="1"/>
</dbReference>
<accession>A0A6V8LZU9</accession>
<dbReference type="Gene3D" id="3.40.630.30">
    <property type="match status" value="1"/>
</dbReference>
<dbReference type="Proteomes" id="UP000494245">
    <property type="component" value="Unassembled WGS sequence"/>
</dbReference>
<protein>
    <recommendedName>
        <fullName evidence="3">N-acetyltransferase domain-containing protein</fullName>
    </recommendedName>
</protein>
<dbReference type="PROSITE" id="PS51186">
    <property type="entry name" value="GNAT"/>
    <property type="match status" value="1"/>
</dbReference>
<feature type="domain" description="N-acetyltransferase" evidence="3">
    <location>
        <begin position="1"/>
        <end position="152"/>
    </location>
</feature>
<dbReference type="CDD" id="cd04301">
    <property type="entry name" value="NAT_SF"/>
    <property type="match status" value="1"/>
</dbReference>
<dbReference type="AlphaFoldDB" id="A0A6V8LZU9"/>
<dbReference type="Pfam" id="PF00583">
    <property type="entry name" value="Acetyltransf_1"/>
    <property type="match status" value="1"/>
</dbReference>
<dbReference type="InterPro" id="IPR050832">
    <property type="entry name" value="Bact_Acetyltransf"/>
</dbReference>
<evidence type="ECO:0000256" key="2">
    <source>
        <dbReference type="ARBA" id="ARBA00023315"/>
    </source>
</evidence>
<evidence type="ECO:0000259" key="3">
    <source>
        <dbReference type="PROSITE" id="PS51186"/>
    </source>
</evidence>
<evidence type="ECO:0000313" key="5">
    <source>
        <dbReference type="Proteomes" id="UP000494245"/>
    </source>
</evidence>
<keyword evidence="1" id="KW-0808">Transferase</keyword>
<organism evidence="4 5">
    <name type="scientific">Fundidesulfovibrio magnetotacticus</name>
    <dbReference type="NCBI Taxonomy" id="2730080"/>
    <lineage>
        <taxon>Bacteria</taxon>
        <taxon>Pseudomonadati</taxon>
        <taxon>Thermodesulfobacteriota</taxon>
        <taxon>Desulfovibrionia</taxon>
        <taxon>Desulfovibrionales</taxon>
        <taxon>Desulfovibrionaceae</taxon>
        <taxon>Fundidesulfovibrio</taxon>
    </lineage>
</organism>
<name>A0A6V8LZU9_9BACT</name>
<evidence type="ECO:0000313" key="4">
    <source>
        <dbReference type="EMBL" id="GFK95306.1"/>
    </source>
</evidence>
<reference evidence="4 5" key="1">
    <citation type="submission" date="2020-04" db="EMBL/GenBank/DDBJ databases">
        <authorList>
            <consortium name="Desulfovibrio sp. FSS-1 genome sequencing consortium"/>
            <person name="Shimoshige H."/>
            <person name="Kobayashi H."/>
            <person name="Maekawa T."/>
        </authorList>
    </citation>
    <scope>NUCLEOTIDE SEQUENCE [LARGE SCALE GENOMIC DNA]</scope>
    <source>
        <strain evidence="4 5">SIID29052-01</strain>
    </source>
</reference>
<dbReference type="SUPFAM" id="SSF55729">
    <property type="entry name" value="Acyl-CoA N-acyltransferases (Nat)"/>
    <property type="match status" value="1"/>
</dbReference>
<sequence>MTIRDERPGDAPGIAKIHYAAFKGHPVHPPGAEPVEHLIVERLRAARALRVSLLAEEDGLPAGHVALSPASVGREREGWLLLGPVGVVPDLQGLGIGSALVRAALARAEALGARGVALVGEPGYYARFGFATAPGLTYPGVPAPYVLAVALRGDPPRGDIAAHEAFSVTPG</sequence>
<dbReference type="InterPro" id="IPR000182">
    <property type="entry name" value="GNAT_dom"/>
</dbReference>
<keyword evidence="5" id="KW-1185">Reference proteome</keyword>
<dbReference type="InterPro" id="IPR016181">
    <property type="entry name" value="Acyl_CoA_acyltransferase"/>
</dbReference>
<gene>
    <name evidence="4" type="ORF">NNJEOMEG_03165</name>
</gene>
<comment type="caution">
    <text evidence="4">The sequence shown here is derived from an EMBL/GenBank/DDBJ whole genome shotgun (WGS) entry which is preliminary data.</text>
</comment>
<proteinExistence type="predicted"/>
<dbReference type="PANTHER" id="PTHR43877:SF1">
    <property type="entry name" value="ACETYLTRANSFERASE"/>
    <property type="match status" value="1"/>
</dbReference>
<dbReference type="RefSeq" id="WP_173086209.1">
    <property type="nucleotide sequence ID" value="NZ_BLTE01000016.1"/>
</dbReference>
<evidence type="ECO:0000256" key="1">
    <source>
        <dbReference type="ARBA" id="ARBA00022679"/>
    </source>
</evidence>
<keyword evidence="2" id="KW-0012">Acyltransferase</keyword>
<dbReference type="GO" id="GO:0016747">
    <property type="term" value="F:acyltransferase activity, transferring groups other than amino-acyl groups"/>
    <property type="evidence" value="ECO:0007669"/>
    <property type="project" value="InterPro"/>
</dbReference>